<evidence type="ECO:0000256" key="2">
    <source>
        <dbReference type="ARBA" id="ARBA00004123"/>
    </source>
</evidence>
<evidence type="ECO:0000313" key="10">
    <source>
        <dbReference type="Proteomes" id="UP001345219"/>
    </source>
</evidence>
<gene>
    <name evidence="9" type="ORF">SAY87_000278</name>
</gene>
<keyword evidence="6" id="KW-0413">Isomerase</keyword>
<dbReference type="GO" id="GO:0005737">
    <property type="term" value="C:cytoplasm"/>
    <property type="evidence" value="ECO:0007669"/>
    <property type="project" value="TreeGrafter"/>
</dbReference>
<dbReference type="EC" id="5.2.1.8" evidence="4"/>
<dbReference type="Gene3D" id="2.40.100.10">
    <property type="entry name" value="Cyclophilin-like"/>
    <property type="match status" value="1"/>
</dbReference>
<dbReference type="Gene3D" id="1.20.5.170">
    <property type="match status" value="1"/>
</dbReference>
<evidence type="ECO:0000313" key="9">
    <source>
        <dbReference type="EMBL" id="KAK4742277.1"/>
    </source>
</evidence>
<dbReference type="CDD" id="cd14686">
    <property type="entry name" value="bZIP"/>
    <property type="match status" value="1"/>
</dbReference>
<keyword evidence="5" id="KW-0697">Rotamase</keyword>
<comment type="similarity">
    <text evidence="3">Belongs to the cyclophilin-type PPIase family.</text>
</comment>
<dbReference type="SMART" id="SM00338">
    <property type="entry name" value="BRLZ"/>
    <property type="match status" value="1"/>
</dbReference>
<comment type="subcellular location">
    <subcellularLocation>
        <location evidence="2">Nucleus</location>
    </subcellularLocation>
</comment>
<dbReference type="PANTHER" id="PTHR11071:SF574">
    <property type="entry name" value="PEPTIDYL-PROLYL CIS-TRANS ISOMERASE"/>
    <property type="match status" value="1"/>
</dbReference>
<comment type="catalytic activity">
    <reaction evidence="1">
        <text>[protein]-peptidylproline (omega=180) = [protein]-peptidylproline (omega=0)</text>
        <dbReference type="Rhea" id="RHEA:16237"/>
        <dbReference type="Rhea" id="RHEA-COMP:10747"/>
        <dbReference type="Rhea" id="RHEA-COMP:10748"/>
        <dbReference type="ChEBI" id="CHEBI:83833"/>
        <dbReference type="ChEBI" id="CHEBI:83834"/>
        <dbReference type="EC" id="5.2.1.8"/>
    </reaction>
</comment>
<dbReference type="SUPFAM" id="SSF50891">
    <property type="entry name" value="Cyclophilin-like"/>
    <property type="match status" value="1"/>
</dbReference>
<dbReference type="PRINTS" id="PR00153">
    <property type="entry name" value="CSAPPISMRASE"/>
</dbReference>
<evidence type="ECO:0000256" key="1">
    <source>
        <dbReference type="ARBA" id="ARBA00000971"/>
    </source>
</evidence>
<dbReference type="Pfam" id="PF00160">
    <property type="entry name" value="Pro_isomerase"/>
    <property type="match status" value="1"/>
</dbReference>
<dbReference type="InterPro" id="IPR029000">
    <property type="entry name" value="Cyclophilin-like_dom_sf"/>
</dbReference>
<dbReference type="GO" id="GO:0016018">
    <property type="term" value="F:cyclosporin A binding"/>
    <property type="evidence" value="ECO:0007669"/>
    <property type="project" value="TreeGrafter"/>
</dbReference>
<dbReference type="InterPro" id="IPR002130">
    <property type="entry name" value="Cyclophilin-type_PPIase_dom"/>
</dbReference>
<name>A0AAN7GN04_9MYRT</name>
<dbReference type="InterPro" id="IPR046347">
    <property type="entry name" value="bZIP_sf"/>
</dbReference>
<evidence type="ECO:0000256" key="4">
    <source>
        <dbReference type="ARBA" id="ARBA00013194"/>
    </source>
</evidence>
<protein>
    <recommendedName>
        <fullName evidence="4">peptidylprolyl isomerase</fullName>
        <ecNumber evidence="4">5.2.1.8</ecNumber>
    </recommendedName>
</protein>
<dbReference type="InterPro" id="IPR004827">
    <property type="entry name" value="bZIP"/>
</dbReference>
<dbReference type="AlphaFoldDB" id="A0AAN7GN04"/>
<evidence type="ECO:0000259" key="8">
    <source>
        <dbReference type="PROSITE" id="PS50072"/>
    </source>
</evidence>
<dbReference type="PANTHER" id="PTHR11071">
    <property type="entry name" value="PEPTIDYL-PROLYL CIS-TRANS ISOMERASE"/>
    <property type="match status" value="1"/>
</dbReference>
<evidence type="ECO:0000256" key="7">
    <source>
        <dbReference type="SAM" id="MobiDB-lite"/>
    </source>
</evidence>
<dbReference type="GO" id="GO:0003755">
    <property type="term" value="F:peptidyl-prolyl cis-trans isomerase activity"/>
    <property type="evidence" value="ECO:0007669"/>
    <property type="project" value="UniProtKB-KW"/>
</dbReference>
<evidence type="ECO:0000256" key="5">
    <source>
        <dbReference type="ARBA" id="ARBA00023110"/>
    </source>
</evidence>
<dbReference type="GO" id="GO:0003700">
    <property type="term" value="F:DNA-binding transcription factor activity"/>
    <property type="evidence" value="ECO:0007669"/>
    <property type="project" value="InterPro"/>
</dbReference>
<evidence type="ECO:0000256" key="3">
    <source>
        <dbReference type="ARBA" id="ARBA00007365"/>
    </source>
</evidence>
<dbReference type="GO" id="GO:0006457">
    <property type="term" value="P:protein folding"/>
    <property type="evidence" value="ECO:0007669"/>
    <property type="project" value="TreeGrafter"/>
</dbReference>
<reference evidence="9 10" key="1">
    <citation type="journal article" date="2023" name="Hortic Res">
        <title>Pangenome of water caltrop reveals structural variations and asymmetric subgenome divergence after allopolyploidization.</title>
        <authorList>
            <person name="Zhang X."/>
            <person name="Chen Y."/>
            <person name="Wang L."/>
            <person name="Yuan Y."/>
            <person name="Fang M."/>
            <person name="Shi L."/>
            <person name="Lu R."/>
            <person name="Comes H.P."/>
            <person name="Ma Y."/>
            <person name="Chen Y."/>
            <person name="Huang G."/>
            <person name="Zhou Y."/>
            <person name="Zheng Z."/>
            <person name="Qiu Y."/>
        </authorList>
    </citation>
    <scope>NUCLEOTIDE SEQUENCE [LARGE SCALE GENOMIC DNA]</scope>
    <source>
        <tissue evidence="9">Roots</tissue>
    </source>
</reference>
<sequence>MFSLCSEVCSFDFFSSINSLLRDKTVPKVLAPLNGENSMPISEGLLISRCSRGLSARSSVFGGWDKKQPAQLRAPACSGGSMGSGSVTHGAIIPDGSWLAGLAMGRQDCQWVICARCTENKNFRALCTGEKGKGADGKSLYYKGTTFHLIIYGFVIQGGDIMNGGGKGYESIYCGNFADDDFKIKHSHPGDVSMINTGPDSNGSQFFITTVKASWLDGEHVVFGKVIQGMDNVYTIEGGAVNYNGKPRKKVSIADSGEIPKSKWDEETSLVTSSPKAKDLVAVHSEIVWFKHRQLILPLGRPPWGSHGSRGGRKVLLSGSSLSSPWSLELAAKDMVAAFASYTKGPAVGIGASEMDDGEVDFSNQGFSGSDLDIFLNEILKETPACTHTHTCNPPGPDSSHTHTCFHMHTKIVQPQSESEESTEKKNLKKRPSGNREAVRKYRQKKKAHAASLEDEVIKLRAVNQQLLKRLQGQATLEAEIVRLRCLLVDIRGRIEGEIGSFPYQKMGSVNLGGGNLVISPCNNIQCMSQELCANDAENRRSLGENGQVYGGSCDSESLPCLSNQEGSIAGVLPIPGCGSGNVAAKNNSCSPCGRKKKGGSSSAGAGFEMMRLMESSCGQ</sequence>
<dbReference type="Proteomes" id="UP001345219">
    <property type="component" value="Chromosome 1"/>
</dbReference>
<feature type="region of interest" description="Disordered" evidence="7">
    <location>
        <begin position="412"/>
        <end position="441"/>
    </location>
</feature>
<dbReference type="EMBL" id="JAXIOK010000023">
    <property type="protein sequence ID" value="KAK4742277.1"/>
    <property type="molecule type" value="Genomic_DNA"/>
</dbReference>
<feature type="domain" description="PPIase cyclophilin-type" evidence="8">
    <location>
        <begin position="121"/>
        <end position="258"/>
    </location>
</feature>
<dbReference type="PROSITE" id="PS50072">
    <property type="entry name" value="CSA_PPIASE_2"/>
    <property type="match status" value="1"/>
</dbReference>
<keyword evidence="10" id="KW-1185">Reference proteome</keyword>
<dbReference type="FunFam" id="2.40.100.10:FF:000025">
    <property type="entry name" value="Peptidyl-prolyl cis-trans isomerase CYP19-2"/>
    <property type="match status" value="1"/>
</dbReference>
<organism evidence="9 10">
    <name type="scientific">Trapa incisa</name>
    <dbReference type="NCBI Taxonomy" id="236973"/>
    <lineage>
        <taxon>Eukaryota</taxon>
        <taxon>Viridiplantae</taxon>
        <taxon>Streptophyta</taxon>
        <taxon>Embryophyta</taxon>
        <taxon>Tracheophyta</taxon>
        <taxon>Spermatophyta</taxon>
        <taxon>Magnoliopsida</taxon>
        <taxon>eudicotyledons</taxon>
        <taxon>Gunneridae</taxon>
        <taxon>Pentapetalae</taxon>
        <taxon>rosids</taxon>
        <taxon>malvids</taxon>
        <taxon>Myrtales</taxon>
        <taxon>Lythraceae</taxon>
        <taxon>Trapa</taxon>
    </lineage>
</organism>
<accession>A0AAN7GN04</accession>
<proteinExistence type="inferred from homology"/>
<comment type="caution">
    <text evidence="9">The sequence shown here is derived from an EMBL/GenBank/DDBJ whole genome shotgun (WGS) entry which is preliminary data.</text>
</comment>
<dbReference type="GO" id="GO:0005634">
    <property type="term" value="C:nucleus"/>
    <property type="evidence" value="ECO:0007669"/>
    <property type="project" value="UniProtKB-SubCell"/>
</dbReference>
<dbReference type="SUPFAM" id="SSF57959">
    <property type="entry name" value="Leucine zipper domain"/>
    <property type="match status" value="1"/>
</dbReference>
<evidence type="ECO:0000256" key="6">
    <source>
        <dbReference type="ARBA" id="ARBA00023235"/>
    </source>
</evidence>
<dbReference type="Pfam" id="PF07716">
    <property type="entry name" value="bZIP_2"/>
    <property type="match status" value="1"/>
</dbReference>